<dbReference type="RefSeq" id="WP_145207516.1">
    <property type="nucleotide sequence ID" value="NZ_CP036432.1"/>
</dbReference>
<dbReference type="EMBL" id="CP036432">
    <property type="protein sequence ID" value="QDV81769.1"/>
    <property type="molecule type" value="Genomic_DNA"/>
</dbReference>
<accession>A0ABX5XIR7</accession>
<keyword evidence="2" id="KW-1185">Reference proteome</keyword>
<name>A0ABX5XIR7_9BACT</name>
<protein>
    <recommendedName>
        <fullName evidence="3">Core-binding (CB) domain-containing protein</fullName>
    </recommendedName>
</protein>
<evidence type="ECO:0000313" key="1">
    <source>
        <dbReference type="EMBL" id="QDV81769.1"/>
    </source>
</evidence>
<dbReference type="Proteomes" id="UP000318081">
    <property type="component" value="Chromosome"/>
</dbReference>
<organism evidence="1 2">
    <name type="scientific">Stieleria magnilauensis</name>
    <dbReference type="NCBI Taxonomy" id="2527963"/>
    <lineage>
        <taxon>Bacteria</taxon>
        <taxon>Pseudomonadati</taxon>
        <taxon>Planctomycetota</taxon>
        <taxon>Planctomycetia</taxon>
        <taxon>Pirellulales</taxon>
        <taxon>Pirellulaceae</taxon>
        <taxon>Stieleria</taxon>
    </lineage>
</organism>
<reference evidence="1 2" key="1">
    <citation type="submission" date="2019-02" db="EMBL/GenBank/DDBJ databases">
        <title>Deep-cultivation of Planctomycetes and their phenomic and genomic characterization uncovers novel biology.</title>
        <authorList>
            <person name="Wiegand S."/>
            <person name="Jogler M."/>
            <person name="Boedeker C."/>
            <person name="Pinto D."/>
            <person name="Vollmers J."/>
            <person name="Rivas-Marin E."/>
            <person name="Kohn T."/>
            <person name="Peeters S.H."/>
            <person name="Heuer A."/>
            <person name="Rast P."/>
            <person name="Oberbeckmann S."/>
            <person name="Bunk B."/>
            <person name="Jeske O."/>
            <person name="Meyerdierks A."/>
            <person name="Storesund J.E."/>
            <person name="Kallscheuer N."/>
            <person name="Luecker S."/>
            <person name="Lage O.M."/>
            <person name="Pohl T."/>
            <person name="Merkel B.J."/>
            <person name="Hornburger P."/>
            <person name="Mueller R.-W."/>
            <person name="Bruemmer F."/>
            <person name="Labrenz M."/>
            <person name="Spormann A.M."/>
            <person name="Op den Camp H."/>
            <person name="Overmann J."/>
            <person name="Amann R."/>
            <person name="Jetten M.S.M."/>
            <person name="Mascher T."/>
            <person name="Medema M.H."/>
            <person name="Devos D.P."/>
            <person name="Kaster A.-K."/>
            <person name="Ovreas L."/>
            <person name="Rohde M."/>
            <person name="Galperin M.Y."/>
            <person name="Jogler C."/>
        </authorList>
    </citation>
    <scope>NUCLEOTIDE SEQUENCE [LARGE SCALE GENOMIC DNA]</scope>
    <source>
        <strain evidence="1 2">TBK1r</strain>
    </source>
</reference>
<evidence type="ECO:0000313" key="2">
    <source>
        <dbReference type="Proteomes" id="UP000318081"/>
    </source>
</evidence>
<proteinExistence type="predicted"/>
<evidence type="ECO:0008006" key="3">
    <source>
        <dbReference type="Google" id="ProtNLM"/>
    </source>
</evidence>
<sequence>MAWLQQNPSGHFYIGFRFAGRTFRRSLKTTERRKANSKKVRLEDTISLIESGRIDLPTGVDIPTFLLSDGKKNGKTVVRDCRLDELLKEFFDAIPAGSLEQNSINTMKTHENHLIRLLGAKRYLGALSNADLQTYIQNPLLRTLRQIDHAGQAG</sequence>
<gene>
    <name evidence="1" type="ORF">TBK1r_06890</name>
</gene>